<name>A0ABU4Q9Q4_9GAMM</name>
<dbReference type="Proteomes" id="UP001272773">
    <property type="component" value="Unassembled WGS sequence"/>
</dbReference>
<dbReference type="RefSeq" id="WP_233962809.1">
    <property type="nucleotide sequence ID" value="NZ_JAKCOQ010000012.1"/>
</dbReference>
<protein>
    <recommendedName>
        <fullName evidence="3">CopL family metal-binding regulatory protein</fullName>
    </recommendedName>
</protein>
<evidence type="ECO:0008006" key="3">
    <source>
        <dbReference type="Google" id="ProtNLM"/>
    </source>
</evidence>
<gene>
    <name evidence="1" type="ORF">SIL79_07330</name>
</gene>
<comment type="caution">
    <text evidence="1">The sequence shown here is derived from an EMBL/GenBank/DDBJ whole genome shotgun (WGS) entry which is preliminary data.</text>
</comment>
<dbReference type="GeneID" id="88623308"/>
<accession>A0ABU4Q9Q4</accession>
<sequence length="155" mass="16748">MVDYWGPFSLEFKLKMLSVRHHILVLFTMLALLGQGMLTNGHWMVPTAEAHSGKMDSTAHSMAATMDCHTQQTNASHCCDDSQIDTVLPDTVSHCCEGKGFCKSDCNHCLVISVAGTLIAVGSWPVMSLPEAAVATPMPHFHSVSIGQTIKPPIV</sequence>
<organism evidence="1 2">
    <name type="scientific">Shewanella indica</name>
    <dbReference type="NCBI Taxonomy" id="768528"/>
    <lineage>
        <taxon>Bacteria</taxon>
        <taxon>Pseudomonadati</taxon>
        <taxon>Pseudomonadota</taxon>
        <taxon>Gammaproteobacteria</taxon>
        <taxon>Alteromonadales</taxon>
        <taxon>Shewanellaceae</taxon>
        <taxon>Shewanella</taxon>
    </lineage>
</organism>
<dbReference type="EMBL" id="JAWXXR010000001">
    <property type="protein sequence ID" value="MDX6016154.1"/>
    <property type="molecule type" value="Genomic_DNA"/>
</dbReference>
<keyword evidence="2" id="KW-1185">Reference proteome</keyword>
<reference evidence="1 2" key="1">
    <citation type="submission" date="2023-11" db="EMBL/GenBank/DDBJ databases">
        <title>MicrobeMod: A computational toolkit for identifying prokaryotic methylation and restriction-modification with nanopore sequencing.</title>
        <authorList>
            <person name="Crits-Christoph A."/>
            <person name="Kang S.C."/>
            <person name="Lee H."/>
            <person name="Ostrov N."/>
        </authorList>
    </citation>
    <scope>NUCLEOTIDE SEQUENCE [LARGE SCALE GENOMIC DNA]</scope>
    <source>
        <strain evidence="1 2">ATCC BAA-2732</strain>
    </source>
</reference>
<evidence type="ECO:0000313" key="1">
    <source>
        <dbReference type="EMBL" id="MDX6016154.1"/>
    </source>
</evidence>
<evidence type="ECO:0000313" key="2">
    <source>
        <dbReference type="Proteomes" id="UP001272773"/>
    </source>
</evidence>
<proteinExistence type="predicted"/>